<reference evidence="2 3" key="1">
    <citation type="submission" date="2018-11" db="EMBL/GenBank/DDBJ databases">
        <title>Complete genome sequencing of the Actinobacteria Serinibacter sp. K3-2.</title>
        <authorList>
            <person name="Rakitin A.L."/>
            <person name="Beletsky A.V."/>
            <person name="Mardanov A.V."/>
            <person name="Ravin N.V."/>
            <person name="Gromova A.S."/>
            <person name="Filippova S.N."/>
            <person name="Gal'Chenko V.F."/>
        </authorList>
    </citation>
    <scope>NUCLEOTIDE SEQUENCE [LARGE SCALE GENOMIC DNA]</scope>
    <source>
        <strain evidence="2 3">K3-2</strain>
    </source>
</reference>
<feature type="region of interest" description="Disordered" evidence="1">
    <location>
        <begin position="43"/>
        <end position="95"/>
    </location>
</feature>
<gene>
    <name evidence="2" type="ORF">SERN_1217</name>
</gene>
<feature type="region of interest" description="Disordered" evidence="1">
    <location>
        <begin position="124"/>
        <end position="161"/>
    </location>
</feature>
<organism evidence="2 3">
    <name type="scientific">Serinibacter arcticus</name>
    <dbReference type="NCBI Taxonomy" id="1655435"/>
    <lineage>
        <taxon>Bacteria</taxon>
        <taxon>Bacillati</taxon>
        <taxon>Actinomycetota</taxon>
        <taxon>Actinomycetes</taxon>
        <taxon>Micrococcales</taxon>
        <taxon>Beutenbergiaceae</taxon>
        <taxon>Serinibacter</taxon>
    </lineage>
</organism>
<name>A0A4Z1E414_9MICO</name>
<dbReference type="Proteomes" id="UP000297318">
    <property type="component" value="Unassembled WGS sequence"/>
</dbReference>
<dbReference type="AlphaFoldDB" id="A0A4Z1E414"/>
<feature type="compositionally biased region" description="Low complexity" evidence="1">
    <location>
        <begin position="61"/>
        <end position="95"/>
    </location>
</feature>
<dbReference type="EMBL" id="RHPJ01000002">
    <property type="protein sequence ID" value="TGO05213.1"/>
    <property type="molecule type" value="Genomic_DNA"/>
</dbReference>
<evidence type="ECO:0000256" key="1">
    <source>
        <dbReference type="SAM" id="MobiDB-lite"/>
    </source>
</evidence>
<evidence type="ECO:0000313" key="2">
    <source>
        <dbReference type="EMBL" id="TGO05213.1"/>
    </source>
</evidence>
<protein>
    <submittedName>
        <fullName evidence="2">Uncharacterized protein</fullName>
    </submittedName>
</protein>
<comment type="caution">
    <text evidence="2">The sequence shown here is derived from an EMBL/GenBank/DDBJ whole genome shotgun (WGS) entry which is preliminary data.</text>
</comment>
<proteinExistence type="predicted"/>
<sequence>MGRVSAPEVARRPARRTRLIAVVPLLVLLVALALVLAGRGAGPRDAAAAPTSAHGVHVQPTSGGPSGEATASASSPGEATASASSPGGAGVPDVADVADVADGTDAAGDAGAGAADVAVAPPGSVPVADPVTPADGHVLDAPTGTALGQAAGSPSAPVRVGSEALGEPRAAIDPADLVTSDTALGGCHPAYGDAGQCLPLVPPSMSAHTADMLAAGVPLDSMPHPWTCTELLLHFPDGIAVRQISPPDLVDPFGLDVEGDGMACAAS</sequence>
<accession>A0A4Z1E414</accession>
<evidence type="ECO:0000313" key="3">
    <source>
        <dbReference type="Proteomes" id="UP000297318"/>
    </source>
</evidence>
<keyword evidence="3" id="KW-1185">Reference proteome</keyword>